<evidence type="ECO:0000256" key="2">
    <source>
        <dbReference type="SAM" id="Phobius"/>
    </source>
</evidence>
<feature type="compositionally biased region" description="Polar residues" evidence="1">
    <location>
        <begin position="387"/>
        <end position="400"/>
    </location>
</feature>
<name>A0A929RPA9_9ACTO</name>
<reference evidence="4" key="1">
    <citation type="submission" date="2020-04" db="EMBL/GenBank/DDBJ databases">
        <title>Deep metagenomics examines the oral microbiome during advanced dental caries in children, revealing novel taxa and co-occurrences with host molecules.</title>
        <authorList>
            <person name="Baker J.L."/>
            <person name="Morton J.T."/>
            <person name="Dinis M."/>
            <person name="Alvarez R."/>
            <person name="Tran N.C."/>
            <person name="Knight R."/>
            <person name="Edlund A."/>
        </authorList>
    </citation>
    <scope>NUCLEOTIDE SEQUENCE</scope>
    <source>
        <strain evidence="4">JCVI_30_bin.13</strain>
    </source>
</reference>
<organism evidence="4 5">
    <name type="scientific">Actinomyces bouchesdurhonensis</name>
    <dbReference type="NCBI Taxonomy" id="1852361"/>
    <lineage>
        <taxon>Bacteria</taxon>
        <taxon>Bacillati</taxon>
        <taxon>Actinomycetota</taxon>
        <taxon>Actinomycetes</taxon>
        <taxon>Actinomycetales</taxon>
        <taxon>Actinomycetaceae</taxon>
        <taxon>Actinomyces</taxon>
    </lineage>
</organism>
<gene>
    <name evidence="4" type="ORF">HXK09_05610</name>
</gene>
<keyword evidence="2" id="KW-0472">Membrane</keyword>
<feature type="compositionally biased region" description="Basic and acidic residues" evidence="1">
    <location>
        <begin position="255"/>
        <end position="277"/>
    </location>
</feature>
<feature type="transmembrane region" description="Helical" evidence="2">
    <location>
        <begin position="226"/>
        <end position="250"/>
    </location>
</feature>
<feature type="compositionally biased region" description="Polar residues" evidence="1">
    <location>
        <begin position="208"/>
        <end position="218"/>
    </location>
</feature>
<evidence type="ECO:0000313" key="5">
    <source>
        <dbReference type="Proteomes" id="UP000759246"/>
    </source>
</evidence>
<keyword evidence="2" id="KW-1133">Transmembrane helix</keyword>
<comment type="caution">
    <text evidence="4">The sequence shown here is derived from an EMBL/GenBank/DDBJ whole genome shotgun (WGS) entry which is preliminary data.</text>
</comment>
<dbReference type="EMBL" id="JABZGF010000157">
    <property type="protein sequence ID" value="MBF0966620.1"/>
    <property type="molecule type" value="Genomic_DNA"/>
</dbReference>
<evidence type="ECO:0000313" key="4">
    <source>
        <dbReference type="EMBL" id="MBF0966620.1"/>
    </source>
</evidence>
<feature type="compositionally biased region" description="Basic and acidic residues" evidence="1">
    <location>
        <begin position="349"/>
        <end position="359"/>
    </location>
</feature>
<feature type="non-terminal residue" evidence="4">
    <location>
        <position position="400"/>
    </location>
</feature>
<dbReference type="Proteomes" id="UP000759246">
    <property type="component" value="Unassembled WGS sequence"/>
</dbReference>
<evidence type="ECO:0000256" key="1">
    <source>
        <dbReference type="SAM" id="MobiDB-lite"/>
    </source>
</evidence>
<accession>A0A929RPA9</accession>
<feature type="chain" id="PRO_5037484888" evidence="3">
    <location>
        <begin position="27"/>
        <end position="400"/>
    </location>
</feature>
<sequence>MRLFRALCVVLGALLSVATLPLGSYAADALTLSEAFVLTKDGQLVDTLTITDTSGVMTDSVCTPYEGNSTDHRVEFVVRNGVSICHMQLMYTRAEDESEFTINDTGEYVLTARTDHTLTEYRKTFGDSLTTTSVSLSVEGDVLSSTAGAASSAMAYENRSFTVVTWDRSVPDVITVRGTLAAGGDRSSAGSSHALKNPWGATPLPGTNGDTSTQNPDTAASAGPSLGLLIGLIVSLIVVVLVAVFAVYAVRAKKSEEKAKPKDEAQAELSAEPRAEPSVEPGGGPNAKATSKDAEHPSSSPSMEGAASLVHARPSPLLWRTDYEPYCTPPSLSEDPMSNESGCHSRPHVPTEDSRRIEIEDPLQPNTPSPESRRNGIEPPSFPTPPASTNQGGSSADGSR</sequence>
<feature type="signal peptide" evidence="3">
    <location>
        <begin position="1"/>
        <end position="26"/>
    </location>
</feature>
<protein>
    <submittedName>
        <fullName evidence="4">Uncharacterized protein</fullName>
    </submittedName>
</protein>
<feature type="region of interest" description="Disordered" evidence="1">
    <location>
        <begin position="255"/>
        <end position="400"/>
    </location>
</feature>
<evidence type="ECO:0000256" key="3">
    <source>
        <dbReference type="SAM" id="SignalP"/>
    </source>
</evidence>
<keyword evidence="2" id="KW-0812">Transmembrane</keyword>
<dbReference type="AlphaFoldDB" id="A0A929RPA9"/>
<keyword evidence="3" id="KW-0732">Signal</keyword>
<feature type="region of interest" description="Disordered" evidence="1">
    <location>
        <begin position="181"/>
        <end position="218"/>
    </location>
</feature>
<feature type="compositionally biased region" description="Low complexity" evidence="1">
    <location>
        <begin position="182"/>
        <end position="194"/>
    </location>
</feature>
<proteinExistence type="predicted"/>